<dbReference type="EMBL" id="CP056775">
    <property type="protein sequence ID" value="QRR01006.1"/>
    <property type="molecule type" value="Genomic_DNA"/>
</dbReference>
<feature type="chain" id="PRO_5046680294" evidence="4">
    <location>
        <begin position="20"/>
        <end position="935"/>
    </location>
</feature>
<keyword evidence="6" id="KW-0675">Receptor</keyword>
<evidence type="ECO:0000256" key="2">
    <source>
        <dbReference type="ARBA" id="ARBA00023136"/>
    </source>
</evidence>
<dbReference type="Gene3D" id="2.40.170.20">
    <property type="entry name" value="TonB-dependent receptor, beta-barrel domain"/>
    <property type="match status" value="1"/>
</dbReference>
<evidence type="ECO:0000256" key="4">
    <source>
        <dbReference type="SAM" id="SignalP"/>
    </source>
</evidence>
<reference evidence="6 7" key="1">
    <citation type="submission" date="2020-06" db="EMBL/GenBank/DDBJ databases">
        <title>Dyadobacter sandarakinus sp. nov., isolated from the soil of the Arctic Yellow River Station.</title>
        <authorList>
            <person name="Zhang Y."/>
            <person name="Peng F."/>
        </authorList>
    </citation>
    <scope>NUCLEOTIDE SEQUENCE [LARGE SCALE GENOMIC DNA]</scope>
    <source>
        <strain evidence="6 7">Q3-56</strain>
    </source>
</reference>
<keyword evidence="2" id="KW-0472">Membrane</keyword>
<comment type="subcellular location">
    <subcellularLocation>
        <location evidence="1">Cell outer membrane</location>
    </subcellularLocation>
</comment>
<dbReference type="RefSeq" id="WP_204662879.1">
    <property type="nucleotide sequence ID" value="NZ_CP056775.1"/>
</dbReference>
<evidence type="ECO:0000259" key="5">
    <source>
        <dbReference type="Pfam" id="PF14905"/>
    </source>
</evidence>
<dbReference type="InterPro" id="IPR041700">
    <property type="entry name" value="OMP_b-brl_3"/>
</dbReference>
<accession>A0ABX7I4H9</accession>
<evidence type="ECO:0000256" key="1">
    <source>
        <dbReference type="ARBA" id="ARBA00004442"/>
    </source>
</evidence>
<dbReference type="Pfam" id="PF13620">
    <property type="entry name" value="CarboxypepD_reg"/>
    <property type="match status" value="1"/>
</dbReference>
<dbReference type="SUPFAM" id="SSF56935">
    <property type="entry name" value="Porins"/>
    <property type="match status" value="1"/>
</dbReference>
<evidence type="ECO:0000313" key="7">
    <source>
        <dbReference type="Proteomes" id="UP000612680"/>
    </source>
</evidence>
<evidence type="ECO:0000256" key="3">
    <source>
        <dbReference type="ARBA" id="ARBA00023237"/>
    </source>
</evidence>
<feature type="domain" description="Outer membrane protein beta-barrel" evidence="5">
    <location>
        <begin position="465"/>
        <end position="796"/>
    </location>
</feature>
<dbReference type="InterPro" id="IPR013784">
    <property type="entry name" value="Carb-bd-like_fold"/>
</dbReference>
<keyword evidence="3" id="KW-0998">Cell outer membrane</keyword>
<feature type="signal peptide" evidence="4">
    <location>
        <begin position="1"/>
        <end position="19"/>
    </location>
</feature>
<gene>
    <name evidence="6" type="ORF">HWI92_08880</name>
</gene>
<protein>
    <submittedName>
        <fullName evidence="6">TonB-dependent receptor</fullName>
    </submittedName>
</protein>
<dbReference type="InterPro" id="IPR036942">
    <property type="entry name" value="Beta-barrel_TonB_sf"/>
</dbReference>
<organism evidence="6 7">
    <name type="scientific">Dyadobacter sandarakinus</name>
    <dbReference type="NCBI Taxonomy" id="2747268"/>
    <lineage>
        <taxon>Bacteria</taxon>
        <taxon>Pseudomonadati</taxon>
        <taxon>Bacteroidota</taxon>
        <taxon>Cytophagia</taxon>
        <taxon>Cytophagales</taxon>
        <taxon>Spirosomataceae</taxon>
        <taxon>Dyadobacter</taxon>
    </lineage>
</organism>
<proteinExistence type="predicted"/>
<name>A0ABX7I4H9_9BACT</name>
<sequence length="935" mass="105038">MKKILLPLFLSLLCLSALAQTGGRFTLRGVVADSAGAILPEATVMLLLPKDSSLVNFGRASKDGTFEFRNLKRVSYLLKISYVGFIPYQEDVNPKDGEVTDLGKLKMKVLQKELYEVVIKTARAPLSIRGDTVEFDARAFKVPPGSSVEDLLRKLPGVQVDADGNIRAQGEEIKRVTVDGKRFFGDDPKMATKNLPAEAINKVQVFNGKTEQAKATGIDDGKREKTLNLELKDSHKKGGFGKAVAGVGNESRVEGKVSYNRFNDKQQFALLGFGNNTNQSGVARNDYQDFKGSQSFNWDDGDFGFSSGRYYGGDDIALSPNWGNNPAEGFTKNWAGGLNYNYDTKKTKLSTSYFYTQTNSRVGVQSTTQNFLSNDSYITRDNNFTQGFAGNHRPALRFEKEIDSLNSIVLISNSRINLGDTRYEAVQSSVRGENVPVNSATVNNFSDYNSFAMANLLMYRHKSGKKKGRNFAVSLSYNLNNADEDRRLNSVNVFNQDSARNSVINQLNQTQSDRGNFKGSLSFVEPFAKKFTWETFYNYSLRKDKVDRDVFDTEGTVEKVNTFLTRYYSNDFTYNRLGTSVRYSHNGLNLSVGVAGLQFDLKGKFATDQAAGNFTRINRTFFSLVPNVGLNYDLKNNRYLYAEYGLSVREPSITDLQPIVDNSNPLYITEGNPDLLPSSTHNFYGGYQMFNPASFTSFYGNVYYNYNENQIVYNRSIDTETLVTTTKPMNVSGSDSYGGYFGAGLPVIKTKLTVGGNVGLNFSNSIAYVNEVKNETDTKGYNLGARLDFTPSDAFTLYTNANWNINDTKYSINTNQDQTIINSNYNADLNVKMPKEIFFNARLNFRTYKNNQFGFNQKQPILNLSVYKLILKNKKGEIRLTAYDVFKKNLGISQFTNQNFYTERRVSTLSRYFMLTFTYNMRGMSASVKRNGGFF</sequence>
<keyword evidence="7" id="KW-1185">Reference proteome</keyword>
<dbReference type="SUPFAM" id="SSF49452">
    <property type="entry name" value="Starch-binding domain-like"/>
    <property type="match status" value="1"/>
</dbReference>
<dbReference type="Proteomes" id="UP000612680">
    <property type="component" value="Chromosome"/>
</dbReference>
<dbReference type="Pfam" id="PF14905">
    <property type="entry name" value="OMP_b-brl_3"/>
    <property type="match status" value="1"/>
</dbReference>
<evidence type="ECO:0000313" key="6">
    <source>
        <dbReference type="EMBL" id="QRR01006.1"/>
    </source>
</evidence>
<keyword evidence="4" id="KW-0732">Signal</keyword>